<keyword evidence="1" id="KW-0378">Hydrolase</keyword>
<protein>
    <recommendedName>
        <fullName evidence="2">Alpha/beta hydrolase fold-3 domain-containing protein</fullName>
    </recommendedName>
</protein>
<keyword evidence="4" id="KW-1185">Reference proteome</keyword>
<dbReference type="AlphaFoldDB" id="A0A8H7UFB2"/>
<dbReference type="InterPro" id="IPR029058">
    <property type="entry name" value="AB_hydrolase_fold"/>
</dbReference>
<dbReference type="Gene3D" id="3.40.50.1820">
    <property type="entry name" value="alpha/beta hydrolase"/>
    <property type="match status" value="1"/>
</dbReference>
<dbReference type="GO" id="GO:0016787">
    <property type="term" value="F:hydrolase activity"/>
    <property type="evidence" value="ECO:0007669"/>
    <property type="project" value="UniProtKB-KW"/>
</dbReference>
<evidence type="ECO:0000313" key="4">
    <source>
        <dbReference type="Proteomes" id="UP000654370"/>
    </source>
</evidence>
<comment type="caution">
    <text evidence="3">The sequence shown here is derived from an EMBL/GenBank/DDBJ whole genome shotgun (WGS) entry which is preliminary data.</text>
</comment>
<gene>
    <name evidence="3" type="ORF">INT43_003035</name>
</gene>
<name>A0A8H7UFB2_MORIS</name>
<organism evidence="3 4">
    <name type="scientific">Mortierella isabellina</name>
    <name type="common">Filamentous fungus</name>
    <name type="synonym">Umbelopsis isabellina</name>
    <dbReference type="NCBI Taxonomy" id="91625"/>
    <lineage>
        <taxon>Eukaryota</taxon>
        <taxon>Fungi</taxon>
        <taxon>Fungi incertae sedis</taxon>
        <taxon>Mucoromycota</taxon>
        <taxon>Mucoromycotina</taxon>
        <taxon>Umbelopsidomycetes</taxon>
        <taxon>Umbelopsidales</taxon>
        <taxon>Umbelopsidaceae</taxon>
        <taxon>Umbelopsis</taxon>
    </lineage>
</organism>
<dbReference type="InterPro" id="IPR013094">
    <property type="entry name" value="AB_hydrolase_3"/>
</dbReference>
<feature type="domain" description="Alpha/beta hydrolase fold-3" evidence="2">
    <location>
        <begin position="80"/>
        <end position="283"/>
    </location>
</feature>
<dbReference type="PANTHER" id="PTHR48081">
    <property type="entry name" value="AB HYDROLASE SUPERFAMILY PROTEIN C4A8.06C"/>
    <property type="match status" value="1"/>
</dbReference>
<dbReference type="SUPFAM" id="SSF53474">
    <property type="entry name" value="alpha/beta-Hydrolases"/>
    <property type="match status" value="1"/>
</dbReference>
<dbReference type="InterPro" id="IPR050300">
    <property type="entry name" value="GDXG_lipolytic_enzyme"/>
</dbReference>
<reference evidence="3" key="1">
    <citation type="submission" date="2020-12" db="EMBL/GenBank/DDBJ databases">
        <title>Metabolic potential, ecology and presence of endohyphal bacteria is reflected in genomic diversity of Mucoromycotina.</title>
        <authorList>
            <person name="Muszewska A."/>
            <person name="Okrasinska A."/>
            <person name="Steczkiewicz K."/>
            <person name="Drgas O."/>
            <person name="Orlowska M."/>
            <person name="Perlinska-Lenart U."/>
            <person name="Aleksandrzak-Piekarczyk T."/>
            <person name="Szatraj K."/>
            <person name="Zielenkiewicz U."/>
            <person name="Pilsyk S."/>
            <person name="Malc E."/>
            <person name="Mieczkowski P."/>
            <person name="Kruszewska J.S."/>
            <person name="Biernat P."/>
            <person name="Pawlowska J."/>
        </authorList>
    </citation>
    <scope>NUCLEOTIDE SEQUENCE</scope>
    <source>
        <strain evidence="3">WA0000067209</strain>
    </source>
</reference>
<dbReference type="Proteomes" id="UP000654370">
    <property type="component" value="Unassembled WGS sequence"/>
</dbReference>
<accession>A0A8H7UFB2</accession>
<sequence length="323" mass="35439">MTPVPVPAISSYELLTKYPNLTPSELIDKHRVRRQENLRLFPVPPVEHVHQVKDSYFKGPETDIPLRIYTPEGTDPLPAVVFFHGGGWLLGDLDTYDALCRSMCNETGAVVISVGYRVSAEAKFPAAHEDSYAALLHVRANAALYNIDPERIAVSGDSAGGNLSIATCLMARDRNGPNVKFQCLMYPVADVTAKHSIDERSLAIDCPPMLIKYFIDAYADPKDYENPYLSPVKANLEKLPPAFVLTCGLDTLRHEGIELAEKLVSFGVPCKHVHAGGFDHSFISTGRANVGSTIAAEYQQATFMSLKFALFEGITPTPYDPLA</sequence>
<dbReference type="PANTHER" id="PTHR48081:SF8">
    <property type="entry name" value="ALPHA_BETA HYDROLASE FOLD-3 DOMAIN-CONTAINING PROTEIN-RELATED"/>
    <property type="match status" value="1"/>
</dbReference>
<dbReference type="OrthoDB" id="408631at2759"/>
<evidence type="ECO:0000256" key="1">
    <source>
        <dbReference type="ARBA" id="ARBA00022801"/>
    </source>
</evidence>
<evidence type="ECO:0000313" key="3">
    <source>
        <dbReference type="EMBL" id="KAG2177788.1"/>
    </source>
</evidence>
<dbReference type="EMBL" id="JAEPQZ010000008">
    <property type="protein sequence ID" value="KAG2177788.1"/>
    <property type="molecule type" value="Genomic_DNA"/>
</dbReference>
<dbReference type="Pfam" id="PF07859">
    <property type="entry name" value="Abhydrolase_3"/>
    <property type="match status" value="1"/>
</dbReference>
<evidence type="ECO:0000259" key="2">
    <source>
        <dbReference type="Pfam" id="PF07859"/>
    </source>
</evidence>
<proteinExistence type="predicted"/>